<name>A0A644SV47_9ZZZZ</name>
<dbReference type="AlphaFoldDB" id="A0A644SV47"/>
<organism evidence="2">
    <name type="scientific">bioreactor metagenome</name>
    <dbReference type="NCBI Taxonomy" id="1076179"/>
    <lineage>
        <taxon>unclassified sequences</taxon>
        <taxon>metagenomes</taxon>
        <taxon>ecological metagenomes</taxon>
    </lineage>
</organism>
<protein>
    <recommendedName>
        <fullName evidence="1">Protein CotJB domain-containing protein</fullName>
    </recommendedName>
</protein>
<evidence type="ECO:0000259" key="1">
    <source>
        <dbReference type="Pfam" id="PF12652"/>
    </source>
</evidence>
<dbReference type="InterPro" id="IPR024207">
    <property type="entry name" value="CotJB_dom"/>
</dbReference>
<dbReference type="EMBL" id="VSSQ01000007">
    <property type="protein sequence ID" value="MPL58570.1"/>
    <property type="molecule type" value="Genomic_DNA"/>
</dbReference>
<dbReference type="InterPro" id="IPR016571">
    <property type="entry name" value="Spore_coat_assembly_CotJB"/>
</dbReference>
<evidence type="ECO:0000313" key="2">
    <source>
        <dbReference type="EMBL" id="MPL58570.1"/>
    </source>
</evidence>
<proteinExistence type="predicted"/>
<feature type="domain" description="Protein CotJB" evidence="1">
    <location>
        <begin position="8"/>
        <end position="85"/>
    </location>
</feature>
<gene>
    <name evidence="2" type="ORF">SDC9_04104</name>
</gene>
<comment type="caution">
    <text evidence="2">The sequence shown here is derived from an EMBL/GenBank/DDBJ whole genome shotgun (WGS) entry which is preliminary data.</text>
</comment>
<accession>A0A644SV47</accession>
<dbReference type="Pfam" id="PF12652">
    <property type="entry name" value="CotJB"/>
    <property type="match status" value="1"/>
</dbReference>
<reference evidence="2" key="1">
    <citation type="submission" date="2019-08" db="EMBL/GenBank/DDBJ databases">
        <authorList>
            <person name="Kucharzyk K."/>
            <person name="Murdoch R.W."/>
            <person name="Higgins S."/>
            <person name="Loffler F."/>
        </authorList>
    </citation>
    <scope>NUCLEOTIDE SEQUENCE</scope>
</reference>
<sequence>MNCEKQVAMLRRVQEMEFVAIELNLYLDTHPCDTEAINDYNCAVERLRVLVQEYEEEFGPLMHFGHGGFSQKNEWQWIQGPWPWEI</sequence>
<dbReference type="PIRSF" id="PIRSF010606">
    <property type="entry name" value="Spore_coat_CotJB"/>
    <property type="match status" value="1"/>
</dbReference>